<dbReference type="PhylomeDB" id="E9GR63"/>
<protein>
    <submittedName>
        <fullName evidence="1">Uncharacterized protein</fullName>
    </submittedName>
</protein>
<dbReference type="Proteomes" id="UP000000305">
    <property type="component" value="Unassembled WGS sequence"/>
</dbReference>
<proteinExistence type="predicted"/>
<reference evidence="1 2" key="1">
    <citation type="journal article" date="2011" name="Science">
        <title>The ecoresponsive genome of Daphnia pulex.</title>
        <authorList>
            <person name="Colbourne J.K."/>
            <person name="Pfrender M.E."/>
            <person name="Gilbert D."/>
            <person name="Thomas W.K."/>
            <person name="Tucker A."/>
            <person name="Oakley T.H."/>
            <person name="Tokishita S."/>
            <person name="Aerts A."/>
            <person name="Arnold G.J."/>
            <person name="Basu M.K."/>
            <person name="Bauer D.J."/>
            <person name="Caceres C.E."/>
            <person name="Carmel L."/>
            <person name="Casola C."/>
            <person name="Choi J.H."/>
            <person name="Detter J.C."/>
            <person name="Dong Q."/>
            <person name="Dusheyko S."/>
            <person name="Eads B.D."/>
            <person name="Frohlich T."/>
            <person name="Geiler-Samerotte K.A."/>
            <person name="Gerlach D."/>
            <person name="Hatcher P."/>
            <person name="Jogdeo S."/>
            <person name="Krijgsveld J."/>
            <person name="Kriventseva E.V."/>
            <person name="Kultz D."/>
            <person name="Laforsch C."/>
            <person name="Lindquist E."/>
            <person name="Lopez J."/>
            <person name="Manak J.R."/>
            <person name="Muller J."/>
            <person name="Pangilinan J."/>
            <person name="Patwardhan R.P."/>
            <person name="Pitluck S."/>
            <person name="Pritham E.J."/>
            <person name="Rechtsteiner A."/>
            <person name="Rho M."/>
            <person name="Rogozin I.B."/>
            <person name="Sakarya O."/>
            <person name="Salamov A."/>
            <person name="Schaack S."/>
            <person name="Shapiro H."/>
            <person name="Shiga Y."/>
            <person name="Skalitzky C."/>
            <person name="Smith Z."/>
            <person name="Souvorov A."/>
            <person name="Sung W."/>
            <person name="Tang Z."/>
            <person name="Tsuchiya D."/>
            <person name="Tu H."/>
            <person name="Vos H."/>
            <person name="Wang M."/>
            <person name="Wolf Y.I."/>
            <person name="Yamagata H."/>
            <person name="Yamada T."/>
            <person name="Ye Y."/>
            <person name="Shaw J.R."/>
            <person name="Andrews J."/>
            <person name="Crease T.J."/>
            <person name="Tang H."/>
            <person name="Lucas S.M."/>
            <person name="Robertson H.M."/>
            <person name="Bork P."/>
            <person name="Koonin E.V."/>
            <person name="Zdobnov E.M."/>
            <person name="Grigoriev I.V."/>
            <person name="Lynch M."/>
            <person name="Boore J.L."/>
        </authorList>
    </citation>
    <scope>NUCLEOTIDE SEQUENCE [LARGE SCALE GENOMIC DNA]</scope>
</reference>
<name>E9GR63_DAPPU</name>
<accession>E9GR63</accession>
<dbReference type="PANTHER" id="PTHR48455:SF1">
    <property type="entry name" value="TRANSPOSABLE ELEMENT P TRANSPOSASE-LIKE PROTEIN"/>
    <property type="match status" value="1"/>
</dbReference>
<organism evidence="1 2">
    <name type="scientific">Daphnia pulex</name>
    <name type="common">Water flea</name>
    <dbReference type="NCBI Taxonomy" id="6669"/>
    <lineage>
        <taxon>Eukaryota</taxon>
        <taxon>Metazoa</taxon>
        <taxon>Ecdysozoa</taxon>
        <taxon>Arthropoda</taxon>
        <taxon>Crustacea</taxon>
        <taxon>Branchiopoda</taxon>
        <taxon>Diplostraca</taxon>
        <taxon>Cladocera</taxon>
        <taxon>Anomopoda</taxon>
        <taxon>Daphniidae</taxon>
        <taxon>Daphnia</taxon>
    </lineage>
</organism>
<dbReference type="KEGG" id="dpx:DAPPUDRAFT_105591"/>
<dbReference type="HOGENOM" id="CLU_1031584_0_0_1"/>
<gene>
    <name evidence="1" type="ORF">DAPPUDRAFT_105591</name>
</gene>
<dbReference type="InParanoid" id="E9GR63"/>
<dbReference type="AlphaFoldDB" id="E9GR63"/>
<keyword evidence="2" id="KW-1185">Reference proteome</keyword>
<evidence type="ECO:0000313" key="2">
    <source>
        <dbReference type="Proteomes" id="UP000000305"/>
    </source>
</evidence>
<dbReference type="OrthoDB" id="6513511at2759"/>
<dbReference type="EMBL" id="GL732559">
    <property type="protein sequence ID" value="EFX77952.1"/>
    <property type="molecule type" value="Genomic_DNA"/>
</dbReference>
<sequence>MKVKLAVDIFRPEMVAALRTMHDLLEVGFENVEPLCTFLERMWKWFCYHDVSNWSQAISQRLEIKRPFSEEDDERIKDLDFDFPEELREWNKQKGNPLECFTPQTLNAIIFTSRSTANLIKHLLRSGFKYVLTRRLSTDNIESCELFICNRSNQQDSTRPNSLSCNTPLPTESVLRRNDPLIASERQPKITRPRGKTILMNTSSNHLKILNQLKEAPVLKIGDDESDKEFNVESKAWGGKGLTKVLGGTSSARVLKACKAEYSNRPTAYT</sequence>
<evidence type="ECO:0000313" key="1">
    <source>
        <dbReference type="EMBL" id="EFX77952.1"/>
    </source>
</evidence>
<dbReference type="PANTHER" id="PTHR48455">
    <property type="entry name" value="TRANSPOSABLE ELEMENT P TRANSPOSASE-LIKE PROTEIN"/>
    <property type="match status" value="1"/>
</dbReference>